<dbReference type="InterPro" id="IPR011990">
    <property type="entry name" value="TPR-like_helical_dom_sf"/>
</dbReference>
<evidence type="ECO:0000256" key="20">
    <source>
        <dbReference type="SAM" id="Coils"/>
    </source>
</evidence>
<keyword evidence="13" id="KW-0067">ATP-binding</keyword>
<keyword evidence="7" id="KW-0963">Cytoplasm</keyword>
<feature type="repeat" description="TPR" evidence="19">
    <location>
        <begin position="231"/>
        <end position="264"/>
    </location>
</feature>
<dbReference type="InterPro" id="IPR003594">
    <property type="entry name" value="HATPase_dom"/>
</dbReference>
<feature type="transmembrane region" description="Helical" evidence="21">
    <location>
        <begin position="341"/>
        <end position="361"/>
    </location>
</feature>
<evidence type="ECO:0000256" key="3">
    <source>
        <dbReference type="ARBA" id="ARBA00004496"/>
    </source>
</evidence>
<sequence length="602" mass="69825">MTLKKIKIFFIKAALLLSVAFTYSQSNALKKLELQIKKQDFEQAKIINEKINTKKFNAFELAQYNYLLAIINVQENKDDLAFNHYIESKKLFKSIDSVDKVAKINIEIVSLLLAINRNKVDYKKFLKEYNDYAEEKKDPKILTEFYIQIGKSFYDTIPKMALEYFKKAEKENLKTNDEITQVRILQNIGATFSHDRINKIDSALYSYQKALKILNKNKKNSNQQKITGFFFNIYTNTGLAYSKKKDFEKALYYFNKADSIPLKDYLNKNKEILYGYLSDLYKEKGDYIKCIEYIEKQKVLTNTLNENEQKISITEIDTKYKTEETKLQNLTLKNKLQTNKIILFIGLALLLIITTIGVLAYKNVSKKKTIAEQEKLIQTQKLETSLKEQELHEIDIMLESQEKERQRIANELHDNLGSLLATLKFNFQNLKRQKEVVEDKENQLFDKTDSLIDEAYQEVRNISHLKNLGVIGSHGLEIAVKKMAEKMSILKKLTINVIPFGLNERLENQKEITIFRMIQELCTNIIKHSHATEVNIYLTQHNKTDINVIIEDNGRGFDIKTIVSKDGIGLKSIEKKVEQMGGTFTIDSVINKGTTIIIDLPI</sequence>
<evidence type="ECO:0000256" key="17">
    <source>
        <dbReference type="ARBA" id="ARBA00024827"/>
    </source>
</evidence>
<organism evidence="24 25">
    <name type="scientific">Flavobacterium cheonanense</name>
    <dbReference type="NCBI Taxonomy" id="706183"/>
    <lineage>
        <taxon>Bacteria</taxon>
        <taxon>Pseudomonadati</taxon>
        <taxon>Bacteroidota</taxon>
        <taxon>Flavobacteriia</taxon>
        <taxon>Flavobacteriales</taxon>
        <taxon>Flavobacteriaceae</taxon>
        <taxon>Flavobacterium</taxon>
    </lineage>
</organism>
<dbReference type="RefSeq" id="WP_344815100.1">
    <property type="nucleotide sequence ID" value="NZ_BAABCT010000001.1"/>
</dbReference>
<dbReference type="InterPro" id="IPR019734">
    <property type="entry name" value="TPR_rpt"/>
</dbReference>
<evidence type="ECO:0000256" key="2">
    <source>
        <dbReference type="ARBA" id="ARBA00001966"/>
    </source>
</evidence>
<keyword evidence="21" id="KW-0472">Membrane</keyword>
<evidence type="ECO:0000256" key="5">
    <source>
        <dbReference type="ARBA" id="ARBA00017322"/>
    </source>
</evidence>
<dbReference type="InterPro" id="IPR011712">
    <property type="entry name" value="Sig_transdc_His_kin_sub3_dim/P"/>
</dbReference>
<evidence type="ECO:0000256" key="8">
    <source>
        <dbReference type="ARBA" id="ARBA00022553"/>
    </source>
</evidence>
<dbReference type="SUPFAM" id="SSF55874">
    <property type="entry name" value="ATPase domain of HSP90 chaperone/DNA topoisomerase II/histidine kinase"/>
    <property type="match status" value="1"/>
</dbReference>
<evidence type="ECO:0000259" key="23">
    <source>
        <dbReference type="PROSITE" id="PS50109"/>
    </source>
</evidence>
<dbReference type="Proteomes" id="UP001500367">
    <property type="component" value="Unassembled WGS sequence"/>
</dbReference>
<feature type="signal peptide" evidence="22">
    <location>
        <begin position="1"/>
        <end position="28"/>
    </location>
</feature>
<dbReference type="Pfam" id="PF02518">
    <property type="entry name" value="HATPase_c"/>
    <property type="match status" value="1"/>
</dbReference>
<keyword evidence="8" id="KW-0597">Phosphoprotein</keyword>
<dbReference type="EMBL" id="BAABCT010000001">
    <property type="protein sequence ID" value="GAA4062253.1"/>
    <property type="molecule type" value="Genomic_DNA"/>
</dbReference>
<keyword evidence="14" id="KW-0408">Iron</keyword>
<keyword evidence="16" id="KW-0411">Iron-sulfur</keyword>
<evidence type="ECO:0000313" key="24">
    <source>
        <dbReference type="EMBL" id="GAA4062253.1"/>
    </source>
</evidence>
<feature type="coiled-coil region" evidence="20">
    <location>
        <begin position="391"/>
        <end position="447"/>
    </location>
</feature>
<keyword evidence="22" id="KW-0732">Signal</keyword>
<evidence type="ECO:0000256" key="15">
    <source>
        <dbReference type="ARBA" id="ARBA00023012"/>
    </source>
</evidence>
<gene>
    <name evidence="24" type="ORF">GCM10022389_03470</name>
</gene>
<dbReference type="InterPro" id="IPR004358">
    <property type="entry name" value="Sig_transdc_His_kin-like_C"/>
</dbReference>
<keyword evidence="15" id="KW-0902">Two-component regulatory system</keyword>
<evidence type="ECO:0000256" key="7">
    <source>
        <dbReference type="ARBA" id="ARBA00022490"/>
    </source>
</evidence>
<keyword evidence="6" id="KW-0004">4Fe-4S</keyword>
<dbReference type="InterPro" id="IPR036890">
    <property type="entry name" value="HATPase_C_sf"/>
</dbReference>
<dbReference type="PROSITE" id="PS50109">
    <property type="entry name" value="HIS_KIN"/>
    <property type="match status" value="1"/>
</dbReference>
<dbReference type="EC" id="2.7.13.3" evidence="4"/>
<feature type="domain" description="Histidine kinase" evidence="23">
    <location>
        <begin position="514"/>
        <end position="602"/>
    </location>
</feature>
<keyword evidence="10" id="KW-0479">Metal-binding</keyword>
<keyword evidence="21" id="KW-0812">Transmembrane</keyword>
<comment type="subcellular location">
    <subcellularLocation>
        <location evidence="3">Cytoplasm</location>
    </subcellularLocation>
</comment>
<dbReference type="PANTHER" id="PTHR24421:SF10">
    <property type="entry name" value="NITRATE_NITRITE SENSOR PROTEIN NARQ"/>
    <property type="match status" value="1"/>
</dbReference>
<dbReference type="PROSITE" id="PS50005">
    <property type="entry name" value="TPR"/>
    <property type="match status" value="1"/>
</dbReference>
<dbReference type="Gene3D" id="1.25.40.10">
    <property type="entry name" value="Tetratricopeptide repeat domain"/>
    <property type="match status" value="2"/>
</dbReference>
<evidence type="ECO:0000256" key="6">
    <source>
        <dbReference type="ARBA" id="ARBA00022485"/>
    </source>
</evidence>
<comment type="function">
    <text evidence="17">Member of the two-component regulatory system NreB/NreC involved in the control of dissimilatory nitrate/nitrite reduction in response to oxygen. NreB functions as a direct oxygen sensor histidine kinase which is autophosphorylated, in the absence of oxygen, probably at the conserved histidine residue, and transfers its phosphate group probably to a conserved aspartate residue of NreC. NreB/NreC activates the expression of the nitrate (narGHJI) and nitrite (nir) reductase operons, as well as the putative nitrate transporter gene narT.</text>
</comment>
<keyword evidence="19" id="KW-0802">TPR repeat</keyword>
<evidence type="ECO:0000256" key="18">
    <source>
        <dbReference type="ARBA" id="ARBA00030800"/>
    </source>
</evidence>
<keyword evidence="20" id="KW-0175">Coiled coil</keyword>
<name>A0ABP7V964_9FLAO</name>
<evidence type="ECO:0000256" key="12">
    <source>
        <dbReference type="ARBA" id="ARBA00022777"/>
    </source>
</evidence>
<dbReference type="SUPFAM" id="SSF48452">
    <property type="entry name" value="TPR-like"/>
    <property type="match status" value="1"/>
</dbReference>
<dbReference type="PANTHER" id="PTHR24421">
    <property type="entry name" value="NITRATE/NITRITE SENSOR PROTEIN NARX-RELATED"/>
    <property type="match status" value="1"/>
</dbReference>
<dbReference type="CDD" id="cd16917">
    <property type="entry name" value="HATPase_UhpB-NarQ-NarX-like"/>
    <property type="match status" value="1"/>
</dbReference>
<evidence type="ECO:0000256" key="14">
    <source>
        <dbReference type="ARBA" id="ARBA00023004"/>
    </source>
</evidence>
<evidence type="ECO:0000256" key="9">
    <source>
        <dbReference type="ARBA" id="ARBA00022679"/>
    </source>
</evidence>
<keyword evidence="21" id="KW-1133">Transmembrane helix</keyword>
<protein>
    <recommendedName>
        <fullName evidence="5">Oxygen sensor histidine kinase NreB</fullName>
        <ecNumber evidence="4">2.7.13.3</ecNumber>
    </recommendedName>
    <alternativeName>
        <fullName evidence="18">Nitrogen regulation protein B</fullName>
    </alternativeName>
</protein>
<keyword evidence="12" id="KW-0418">Kinase</keyword>
<keyword evidence="11" id="KW-0547">Nucleotide-binding</keyword>
<dbReference type="SMART" id="SM00387">
    <property type="entry name" value="HATPase_c"/>
    <property type="match status" value="1"/>
</dbReference>
<evidence type="ECO:0000313" key="25">
    <source>
        <dbReference type="Proteomes" id="UP001500367"/>
    </source>
</evidence>
<feature type="chain" id="PRO_5045750885" description="Oxygen sensor histidine kinase NreB" evidence="22">
    <location>
        <begin position="29"/>
        <end position="602"/>
    </location>
</feature>
<evidence type="ECO:0000256" key="13">
    <source>
        <dbReference type="ARBA" id="ARBA00022840"/>
    </source>
</evidence>
<dbReference type="Pfam" id="PF07730">
    <property type="entry name" value="HisKA_3"/>
    <property type="match status" value="1"/>
</dbReference>
<dbReference type="PRINTS" id="PR00344">
    <property type="entry name" value="BCTRLSENSOR"/>
</dbReference>
<evidence type="ECO:0000256" key="1">
    <source>
        <dbReference type="ARBA" id="ARBA00000085"/>
    </source>
</evidence>
<dbReference type="Gene3D" id="3.30.565.10">
    <property type="entry name" value="Histidine kinase-like ATPase, C-terminal domain"/>
    <property type="match status" value="1"/>
</dbReference>
<reference evidence="25" key="1">
    <citation type="journal article" date="2019" name="Int. J. Syst. Evol. Microbiol.">
        <title>The Global Catalogue of Microorganisms (GCM) 10K type strain sequencing project: providing services to taxonomists for standard genome sequencing and annotation.</title>
        <authorList>
            <consortium name="The Broad Institute Genomics Platform"/>
            <consortium name="The Broad Institute Genome Sequencing Center for Infectious Disease"/>
            <person name="Wu L."/>
            <person name="Ma J."/>
        </authorList>
    </citation>
    <scope>NUCLEOTIDE SEQUENCE [LARGE SCALE GENOMIC DNA]</scope>
    <source>
        <strain evidence="25">JCM 17069</strain>
    </source>
</reference>
<evidence type="ECO:0000256" key="4">
    <source>
        <dbReference type="ARBA" id="ARBA00012438"/>
    </source>
</evidence>
<evidence type="ECO:0000256" key="19">
    <source>
        <dbReference type="PROSITE-ProRule" id="PRU00339"/>
    </source>
</evidence>
<dbReference type="InterPro" id="IPR050482">
    <property type="entry name" value="Sensor_HK_TwoCompSys"/>
</dbReference>
<evidence type="ECO:0000256" key="21">
    <source>
        <dbReference type="SAM" id="Phobius"/>
    </source>
</evidence>
<evidence type="ECO:0000256" key="10">
    <source>
        <dbReference type="ARBA" id="ARBA00022723"/>
    </source>
</evidence>
<evidence type="ECO:0000256" key="22">
    <source>
        <dbReference type="SAM" id="SignalP"/>
    </source>
</evidence>
<comment type="cofactor">
    <cofactor evidence="2">
        <name>[4Fe-4S] cluster</name>
        <dbReference type="ChEBI" id="CHEBI:49883"/>
    </cofactor>
</comment>
<evidence type="ECO:0000256" key="11">
    <source>
        <dbReference type="ARBA" id="ARBA00022741"/>
    </source>
</evidence>
<dbReference type="Gene3D" id="1.20.5.1930">
    <property type="match status" value="1"/>
</dbReference>
<proteinExistence type="predicted"/>
<evidence type="ECO:0000256" key="16">
    <source>
        <dbReference type="ARBA" id="ARBA00023014"/>
    </source>
</evidence>
<comment type="catalytic activity">
    <reaction evidence="1">
        <text>ATP + protein L-histidine = ADP + protein N-phospho-L-histidine.</text>
        <dbReference type="EC" id="2.7.13.3"/>
    </reaction>
</comment>
<dbReference type="InterPro" id="IPR005467">
    <property type="entry name" value="His_kinase_dom"/>
</dbReference>
<keyword evidence="9" id="KW-0808">Transferase</keyword>
<accession>A0ABP7V964</accession>
<keyword evidence="25" id="KW-1185">Reference proteome</keyword>
<comment type="caution">
    <text evidence="24">The sequence shown here is derived from an EMBL/GenBank/DDBJ whole genome shotgun (WGS) entry which is preliminary data.</text>
</comment>